<protein>
    <recommendedName>
        <fullName evidence="4">Integral membrane protein</fullName>
    </recommendedName>
</protein>
<proteinExistence type="predicted"/>
<feature type="transmembrane region" description="Helical" evidence="1">
    <location>
        <begin position="93"/>
        <end position="113"/>
    </location>
</feature>
<evidence type="ECO:0000313" key="3">
    <source>
        <dbReference type="Proteomes" id="UP000035720"/>
    </source>
</evidence>
<keyword evidence="1" id="KW-1133">Transmembrane helix</keyword>
<dbReference type="OrthoDB" id="3828660at2"/>
<sequence length="120" mass="12823">MIPVLAYAVTALAVLWCGLCAWLGWRDRLINDGVLLVAAVLEIGLVVLAVLAVARFRQIDPAAEGATFLAYALSLPAVPPFATLLAIREKSRWSMIVGVVAGFTVAVMAARIAQIWSLYA</sequence>
<organism evidence="2 3">
    <name type="scientific">Nostocoides jenkinsii Ben 74</name>
    <dbReference type="NCBI Taxonomy" id="1193518"/>
    <lineage>
        <taxon>Bacteria</taxon>
        <taxon>Bacillati</taxon>
        <taxon>Actinomycetota</taxon>
        <taxon>Actinomycetes</taxon>
        <taxon>Micrococcales</taxon>
        <taxon>Intrasporangiaceae</taxon>
        <taxon>Nostocoides</taxon>
    </lineage>
</organism>
<comment type="caution">
    <text evidence="2">The sequence shown here is derived from an EMBL/GenBank/DDBJ whole genome shotgun (WGS) entry which is preliminary data.</text>
</comment>
<dbReference type="RefSeq" id="WP_048548354.1">
    <property type="nucleotide sequence ID" value="NZ_HF571038.1"/>
</dbReference>
<keyword evidence="1" id="KW-0472">Membrane</keyword>
<keyword evidence="3" id="KW-1185">Reference proteome</keyword>
<keyword evidence="1" id="KW-0812">Transmembrane</keyword>
<evidence type="ECO:0008006" key="4">
    <source>
        <dbReference type="Google" id="ProtNLM"/>
    </source>
</evidence>
<dbReference type="EMBL" id="CAJC01000059">
    <property type="protein sequence ID" value="CCI52257.1"/>
    <property type="molecule type" value="Genomic_DNA"/>
</dbReference>
<reference evidence="2 3" key="1">
    <citation type="journal article" date="2013" name="ISME J.">
        <title>A metabolic model for members of the genus Tetrasphaera involved in enhanced biological phosphorus removal.</title>
        <authorList>
            <person name="Kristiansen R."/>
            <person name="Nguyen H.T.T."/>
            <person name="Saunders A.M."/>
            <person name="Nielsen J.L."/>
            <person name="Wimmer R."/>
            <person name="Le V.Q."/>
            <person name="McIlroy S.J."/>
            <person name="Petrovski S."/>
            <person name="Seviour R.J."/>
            <person name="Calteau A."/>
            <person name="Nielsen K.L."/>
            <person name="Nielsen P.H."/>
        </authorList>
    </citation>
    <scope>NUCLEOTIDE SEQUENCE [LARGE SCALE GENOMIC DNA]</scope>
    <source>
        <strain evidence="2 3">Ben 74</strain>
    </source>
</reference>
<dbReference type="STRING" id="1193518.BN13_1510017"/>
<name>A0A077MBM1_9MICO</name>
<accession>A0A077MBM1</accession>
<evidence type="ECO:0000313" key="2">
    <source>
        <dbReference type="EMBL" id="CCI52257.1"/>
    </source>
</evidence>
<dbReference type="AlphaFoldDB" id="A0A077MBM1"/>
<feature type="transmembrane region" description="Helical" evidence="1">
    <location>
        <begin position="36"/>
        <end position="56"/>
    </location>
</feature>
<dbReference type="Proteomes" id="UP000035720">
    <property type="component" value="Unassembled WGS sequence"/>
</dbReference>
<gene>
    <name evidence="2" type="ORF">BN13_1510017</name>
</gene>
<evidence type="ECO:0000256" key="1">
    <source>
        <dbReference type="SAM" id="Phobius"/>
    </source>
</evidence>
<feature type="transmembrane region" description="Helical" evidence="1">
    <location>
        <begin position="68"/>
        <end position="87"/>
    </location>
</feature>